<dbReference type="EMBL" id="BAABBI010000001">
    <property type="protein sequence ID" value="GAA3775093.1"/>
    <property type="molecule type" value="Genomic_DNA"/>
</dbReference>
<evidence type="ECO:0000313" key="2">
    <source>
        <dbReference type="Proteomes" id="UP001501456"/>
    </source>
</evidence>
<organism evidence="1 2">
    <name type="scientific">Corallibacter vietnamensis</name>
    <dbReference type="NCBI Taxonomy" id="904130"/>
    <lineage>
        <taxon>Bacteria</taxon>
        <taxon>Pseudomonadati</taxon>
        <taxon>Bacteroidota</taxon>
        <taxon>Flavobacteriia</taxon>
        <taxon>Flavobacteriales</taxon>
        <taxon>Flavobacteriaceae</taxon>
        <taxon>Corallibacter</taxon>
    </lineage>
</organism>
<comment type="caution">
    <text evidence="1">The sequence shown here is derived from an EMBL/GenBank/DDBJ whole genome shotgun (WGS) entry which is preliminary data.</text>
</comment>
<gene>
    <name evidence="1" type="ORF">GCM10022271_04040</name>
</gene>
<proteinExistence type="predicted"/>
<sequence length="130" mass="14911">MIVNVLNYDMKFILSTFFLFVSLSSLAQEKGASCEVTLTKKEFLEHRLPLKCFKISNDSVFKSLSYKIKFQGKPAVDVSGDFRISKARYYLQTAKTGDNIYIFDIMLDNDNIVIPKNISVTLIKEKLGFY</sequence>
<reference evidence="2" key="1">
    <citation type="journal article" date="2019" name="Int. J. Syst. Evol. Microbiol.">
        <title>The Global Catalogue of Microorganisms (GCM) 10K type strain sequencing project: providing services to taxonomists for standard genome sequencing and annotation.</title>
        <authorList>
            <consortium name="The Broad Institute Genomics Platform"/>
            <consortium name="The Broad Institute Genome Sequencing Center for Infectious Disease"/>
            <person name="Wu L."/>
            <person name="Ma J."/>
        </authorList>
    </citation>
    <scope>NUCLEOTIDE SEQUENCE [LARGE SCALE GENOMIC DNA]</scope>
    <source>
        <strain evidence="2">JCM 17525</strain>
    </source>
</reference>
<evidence type="ECO:0000313" key="1">
    <source>
        <dbReference type="EMBL" id="GAA3775093.1"/>
    </source>
</evidence>
<keyword evidence="2" id="KW-1185">Reference proteome</keyword>
<dbReference type="Proteomes" id="UP001501456">
    <property type="component" value="Unassembled WGS sequence"/>
</dbReference>
<name>A0ABP7GV00_9FLAO</name>
<accession>A0ABP7GV00</accession>
<protein>
    <submittedName>
        <fullName evidence="1">Uncharacterized protein</fullName>
    </submittedName>
</protein>